<proteinExistence type="predicted"/>
<reference evidence="1 2" key="1">
    <citation type="submission" date="2017-07" db="EMBL/GenBank/DDBJ databases">
        <title>Phylogenetic study on the rhizospheric bacterium Ochrobactrum sp. A44.</title>
        <authorList>
            <person name="Krzyzanowska D.M."/>
            <person name="Ossowicki A."/>
            <person name="Rajewska M."/>
            <person name="Maciag T."/>
            <person name="Kaczynski Z."/>
            <person name="Czerwicka M."/>
            <person name="Jafra S."/>
        </authorList>
    </citation>
    <scope>NUCLEOTIDE SEQUENCE [LARGE SCALE GENOMIC DNA]</scope>
    <source>
        <strain evidence="1 2">DSM 7216</strain>
    </source>
</reference>
<organism evidence="1 2">
    <name type="scientific">Brucella thiophenivorans</name>
    <dbReference type="NCBI Taxonomy" id="571255"/>
    <lineage>
        <taxon>Bacteria</taxon>
        <taxon>Pseudomonadati</taxon>
        <taxon>Pseudomonadota</taxon>
        <taxon>Alphaproteobacteria</taxon>
        <taxon>Hyphomicrobiales</taxon>
        <taxon>Brucellaceae</taxon>
        <taxon>Brucella/Ochrobactrum group</taxon>
        <taxon>Brucella</taxon>
    </lineage>
</organism>
<dbReference type="Proteomes" id="UP000215590">
    <property type="component" value="Unassembled WGS sequence"/>
</dbReference>
<evidence type="ECO:0000313" key="1">
    <source>
        <dbReference type="EMBL" id="OYR18854.1"/>
    </source>
</evidence>
<evidence type="ECO:0000313" key="2">
    <source>
        <dbReference type="Proteomes" id="UP000215590"/>
    </source>
</evidence>
<name>A0A256FVJ8_9HYPH</name>
<gene>
    <name evidence="1" type="ORF">CEV31_2194</name>
</gene>
<keyword evidence="2" id="KW-1185">Reference proteome</keyword>
<dbReference type="EMBL" id="NNRJ01000019">
    <property type="protein sequence ID" value="OYR18854.1"/>
    <property type="molecule type" value="Genomic_DNA"/>
</dbReference>
<comment type="caution">
    <text evidence="1">The sequence shown here is derived from an EMBL/GenBank/DDBJ whole genome shotgun (WGS) entry which is preliminary data.</text>
</comment>
<dbReference type="AlphaFoldDB" id="A0A256FVJ8"/>
<sequence length="50" mass="5531">MPFSISGSVESIDLNTRQLIGDTQAPEQAFEKSHIIERANALPLGTVRYE</sequence>
<protein>
    <submittedName>
        <fullName evidence="1">Uncharacterized protein</fullName>
    </submittedName>
</protein>
<accession>A0A256FVJ8</accession>